<protein>
    <submittedName>
        <fullName evidence="1">Uncharacterized protein</fullName>
    </submittedName>
</protein>
<reference evidence="1" key="1">
    <citation type="submission" date="2022-04" db="EMBL/GenBank/DDBJ databases">
        <title>Genome of the entomopathogenic fungus Entomophthora muscae.</title>
        <authorList>
            <person name="Elya C."/>
            <person name="Lovett B.R."/>
            <person name="Lee E."/>
            <person name="Macias A.M."/>
            <person name="Hajek A.E."/>
            <person name="De Bivort B.L."/>
            <person name="Kasson M.T."/>
            <person name="De Fine Licht H.H."/>
            <person name="Stajich J.E."/>
        </authorList>
    </citation>
    <scope>NUCLEOTIDE SEQUENCE</scope>
    <source>
        <strain evidence="1">Berkeley</strain>
    </source>
</reference>
<organism evidence="1 2">
    <name type="scientific">Entomophthora muscae</name>
    <dbReference type="NCBI Taxonomy" id="34485"/>
    <lineage>
        <taxon>Eukaryota</taxon>
        <taxon>Fungi</taxon>
        <taxon>Fungi incertae sedis</taxon>
        <taxon>Zoopagomycota</taxon>
        <taxon>Entomophthoromycotina</taxon>
        <taxon>Entomophthoromycetes</taxon>
        <taxon>Entomophthorales</taxon>
        <taxon>Entomophthoraceae</taxon>
        <taxon>Entomophthora</taxon>
    </lineage>
</organism>
<gene>
    <name evidence="1" type="ORF">DSO57_1021051</name>
</gene>
<accession>A0ACC2SGJ2</accession>
<sequence length="90" mass="10229">MLPLSLLSENSSPSFPVISEAASIQEPTFSKTTKFDDAIPHPPRPELKLFEDPLISTSYSRHLNLRTRYRSPVTYWPGTNIPIYQIVRGL</sequence>
<proteinExistence type="predicted"/>
<dbReference type="Proteomes" id="UP001165960">
    <property type="component" value="Unassembled WGS sequence"/>
</dbReference>
<keyword evidence="2" id="KW-1185">Reference proteome</keyword>
<evidence type="ECO:0000313" key="2">
    <source>
        <dbReference type="Proteomes" id="UP001165960"/>
    </source>
</evidence>
<evidence type="ECO:0000313" key="1">
    <source>
        <dbReference type="EMBL" id="KAJ9061407.1"/>
    </source>
</evidence>
<dbReference type="EMBL" id="QTSX02005071">
    <property type="protein sequence ID" value="KAJ9061407.1"/>
    <property type="molecule type" value="Genomic_DNA"/>
</dbReference>
<comment type="caution">
    <text evidence="1">The sequence shown here is derived from an EMBL/GenBank/DDBJ whole genome shotgun (WGS) entry which is preliminary data.</text>
</comment>
<name>A0ACC2SGJ2_9FUNG</name>